<evidence type="ECO:0000256" key="4">
    <source>
        <dbReference type="ARBA" id="ARBA00022490"/>
    </source>
</evidence>
<comment type="subcellular location">
    <subcellularLocation>
        <location evidence="2">Cytoplasm</location>
    </subcellularLocation>
    <subcellularLocation>
        <location evidence="1">Nucleus</location>
    </subcellularLocation>
</comment>
<comment type="caution">
    <text evidence="9">The sequence shown here is derived from an EMBL/GenBank/DDBJ whole genome shotgun (WGS) entry which is preliminary data.</text>
</comment>
<dbReference type="EMBL" id="ALIE01000173">
    <property type="protein sequence ID" value="EJS41892.1"/>
    <property type="molecule type" value="Genomic_DNA"/>
</dbReference>
<keyword evidence="5" id="KW-0678">Repressor</keyword>
<proteinExistence type="inferred from homology"/>
<keyword evidence="7" id="KW-0804">Transcription</keyword>
<dbReference type="GO" id="GO:0005634">
    <property type="term" value="C:nucleus"/>
    <property type="evidence" value="ECO:0007669"/>
    <property type="project" value="UniProtKB-SubCell"/>
</dbReference>
<dbReference type="GO" id="GO:0005737">
    <property type="term" value="C:cytoplasm"/>
    <property type="evidence" value="ECO:0007669"/>
    <property type="project" value="UniProtKB-SubCell"/>
</dbReference>
<keyword evidence="10" id="KW-1185">Reference proteome</keyword>
<name>J8LIK8_SACAR</name>
<dbReference type="Proteomes" id="UP000006968">
    <property type="component" value="Chromosome XIV"/>
</dbReference>
<keyword evidence="8" id="KW-0539">Nucleus</keyword>
<accession>J8LIK8</accession>
<evidence type="ECO:0000256" key="2">
    <source>
        <dbReference type="ARBA" id="ARBA00004496"/>
    </source>
</evidence>
<organism evidence="9 10">
    <name type="scientific">Saccharomyces arboricola (strain H-6 / AS 2.3317 / CBS 10644)</name>
    <name type="common">Yeast</name>
    <dbReference type="NCBI Taxonomy" id="1160507"/>
    <lineage>
        <taxon>Eukaryota</taxon>
        <taxon>Fungi</taxon>
        <taxon>Dikarya</taxon>
        <taxon>Ascomycota</taxon>
        <taxon>Saccharomycotina</taxon>
        <taxon>Saccharomycetes</taxon>
        <taxon>Saccharomycetales</taxon>
        <taxon>Saccharomycetaceae</taxon>
        <taxon>Saccharomyces</taxon>
    </lineage>
</organism>
<keyword evidence="6" id="KW-0805">Transcription regulation</keyword>
<evidence type="ECO:0000256" key="8">
    <source>
        <dbReference type="ARBA" id="ARBA00023242"/>
    </source>
</evidence>
<evidence type="ECO:0000313" key="9">
    <source>
        <dbReference type="EMBL" id="EJS41892.1"/>
    </source>
</evidence>
<comment type="similarity">
    <text evidence="3">Belongs to the WHI5/NRM1 family.</text>
</comment>
<keyword evidence="4" id="KW-0963">Cytoplasm</keyword>
<sequence>MSIMKQRLPLGEFSSSKINKLAIANIADTSEARGRGENSVGAVCLPSIKSLMVSPEVYENTKSVPAVPLLRGSGGSGGSVTCPRRSSCQESGRTEEIVKDYAELSKKLQIRLQFAYYKYKTKQTNKNFTDLKLKHSITRPPKKATHTRSEPLVKRRKLVLSQGHYKTPAKSKIKIPSSINNSYGNASSFICSHGGNESLSSAADTIITDTTTPIRNIINTRHFNSYNRTLQRQETPTSIKAAKSLIHLFTSNQ</sequence>
<evidence type="ECO:0000313" key="10">
    <source>
        <dbReference type="Proteomes" id="UP000006968"/>
    </source>
</evidence>
<evidence type="ECO:0000256" key="7">
    <source>
        <dbReference type="ARBA" id="ARBA00023163"/>
    </source>
</evidence>
<reference evidence="9 10" key="1">
    <citation type="journal article" date="2013" name="BMC Genomics">
        <title>High quality de novo sequencing and assembly of the Saccharomyces arboricolus genome.</title>
        <authorList>
            <person name="Liti G."/>
            <person name="Nguyen Ba A.N."/>
            <person name="Blythe M."/>
            <person name="Mueller C.A."/>
            <person name="Bergstroem A."/>
            <person name="Cubillos F.A."/>
            <person name="Dafhnis-Calas F."/>
            <person name="Khoshraftar S."/>
            <person name="Malla S."/>
            <person name="Mehta N."/>
            <person name="Siow C.C."/>
            <person name="Warringer J."/>
            <person name="Moses A.M."/>
            <person name="Louis E.J."/>
            <person name="Nieduszynski C.A."/>
        </authorList>
    </citation>
    <scope>NUCLEOTIDE SEQUENCE [LARGE SCALE GENOMIC DNA]</scope>
    <source>
        <strain evidence="10">H-6 / AS 2.3317 / CBS 10644</strain>
    </source>
</reference>
<dbReference type="HOGENOM" id="CLU_098759_0_0_1"/>
<dbReference type="OrthoDB" id="4061338at2759"/>
<protein>
    <submittedName>
        <fullName evidence="9">YNR009W</fullName>
    </submittedName>
</protein>
<evidence type="ECO:0000256" key="3">
    <source>
        <dbReference type="ARBA" id="ARBA00006922"/>
    </source>
</evidence>
<evidence type="ECO:0000256" key="6">
    <source>
        <dbReference type="ARBA" id="ARBA00023015"/>
    </source>
</evidence>
<dbReference type="InterPro" id="IPR013734">
    <property type="entry name" value="TF_Nrm1/Whi5"/>
</dbReference>
<evidence type="ECO:0000256" key="5">
    <source>
        <dbReference type="ARBA" id="ARBA00022491"/>
    </source>
</evidence>
<evidence type="ECO:0000256" key="1">
    <source>
        <dbReference type="ARBA" id="ARBA00004123"/>
    </source>
</evidence>
<gene>
    <name evidence="9" type="ORF">SU7_3038</name>
</gene>
<dbReference type="Pfam" id="PF08528">
    <property type="entry name" value="Whi5"/>
    <property type="match status" value="1"/>
</dbReference>
<dbReference type="AlphaFoldDB" id="J8LIK8"/>